<dbReference type="InterPro" id="IPR015890">
    <property type="entry name" value="Chorismate_C"/>
</dbReference>
<dbReference type="RefSeq" id="WP_173284577.1">
    <property type="nucleotide sequence ID" value="NZ_CP054020.1"/>
</dbReference>
<protein>
    <submittedName>
        <fullName evidence="3">Aminodeoxychorismate synthase component I</fullName>
    </submittedName>
</protein>
<name>A0A7D4TA22_9GAMM</name>
<evidence type="ECO:0000259" key="2">
    <source>
        <dbReference type="Pfam" id="PF04715"/>
    </source>
</evidence>
<dbReference type="EMBL" id="CP054020">
    <property type="protein sequence ID" value="QKI88926.1"/>
    <property type="molecule type" value="Genomic_DNA"/>
</dbReference>
<reference evidence="3 4" key="1">
    <citation type="submission" date="2020-05" db="EMBL/GenBank/DDBJ databases">
        <title>Thiomicrorhabdus sediminis sp.nov. and Thiomicrorhabdus xiamenensis sp.nov., novel sulfur-oxidizing bacteria isolated from coastal sediment.</title>
        <authorList>
            <person name="Liu X."/>
        </authorList>
    </citation>
    <scope>NUCLEOTIDE SEQUENCE [LARGE SCALE GENOMIC DNA]</scope>
    <source>
        <strain evidence="3 4">G2</strain>
    </source>
</reference>
<dbReference type="AlphaFoldDB" id="A0A7D4TA22"/>
<dbReference type="PANTHER" id="PTHR11236:SF9">
    <property type="entry name" value="ANTHRANILATE SYNTHASE COMPONENT 1"/>
    <property type="match status" value="1"/>
</dbReference>
<feature type="domain" description="Anthranilate synthase component I N-terminal" evidence="2">
    <location>
        <begin position="25"/>
        <end position="164"/>
    </location>
</feature>
<dbReference type="KEGG" id="txa:HQN79_04755"/>
<accession>A0A7D4TA22</accession>
<evidence type="ECO:0000259" key="1">
    <source>
        <dbReference type="Pfam" id="PF00425"/>
    </source>
</evidence>
<dbReference type="Pfam" id="PF04715">
    <property type="entry name" value="Anth_synt_I_N"/>
    <property type="match status" value="1"/>
</dbReference>
<dbReference type="InterPro" id="IPR005801">
    <property type="entry name" value="ADC_synthase"/>
</dbReference>
<dbReference type="NCBIfam" id="NF006563">
    <property type="entry name" value="PRK09070.1"/>
    <property type="match status" value="1"/>
</dbReference>
<feature type="domain" description="Chorismate-utilising enzyme C-terminal" evidence="1">
    <location>
        <begin position="205"/>
        <end position="469"/>
    </location>
</feature>
<evidence type="ECO:0000313" key="4">
    <source>
        <dbReference type="Proteomes" id="UP000504724"/>
    </source>
</evidence>
<dbReference type="Pfam" id="PF00425">
    <property type="entry name" value="Chorismate_bind"/>
    <property type="match status" value="1"/>
</dbReference>
<dbReference type="Proteomes" id="UP000504724">
    <property type="component" value="Chromosome"/>
</dbReference>
<evidence type="ECO:0000313" key="3">
    <source>
        <dbReference type="EMBL" id="QKI88926.1"/>
    </source>
</evidence>
<sequence length="482" mass="54000">MTKLYTQAVVARPVFFSEVQKLDLAALHRVNPQRYPFLLESVAKGSLGRYSVLMALPGDSLQLDSPHNAQEFTTQAQQVLVTTAQNEIQLELMLAEDETLDRARLQSEAEALPFKGGWFAYFSYDYAQVVEPVLKLPASEFPLANLTRCHGALILDHEKESVWLIVEKTHQSEMSSMLEDIQAVLRAANAISSEVSLSHLQEEAEKKYLDGVAQVKEYILAGDVFQVNLSRQWQASLAENQDYLQVYQALRVNNPAPFAALACLKDQDGQPWQIISSSPERLVKYDGEWVDTRPIAGTRRRSDDDAADRALMDELIAHPKERAEHIMLIDLERNDLGRICQPGSVEVNELMVIESYEHVHHIVSNVRGRLRDGFSPLDIVHALFPGGTITGCPKVRCMEIIAELEQMPREAYTGSLGYINLDGTLDLNILIRTLIQSEREGLQQIQFRAGAGIVADSQPDLELTETRHKARGLLRAFGQSDA</sequence>
<dbReference type="InterPro" id="IPR006805">
    <property type="entry name" value="Anth_synth_I_N"/>
</dbReference>
<organism evidence="3 4">
    <name type="scientific">Thiomicrorhabdus xiamenensis</name>
    <dbReference type="NCBI Taxonomy" id="2739063"/>
    <lineage>
        <taxon>Bacteria</taxon>
        <taxon>Pseudomonadati</taxon>
        <taxon>Pseudomonadota</taxon>
        <taxon>Gammaproteobacteria</taxon>
        <taxon>Thiotrichales</taxon>
        <taxon>Piscirickettsiaceae</taxon>
        <taxon>Thiomicrorhabdus</taxon>
    </lineage>
</organism>
<proteinExistence type="predicted"/>
<dbReference type="InterPro" id="IPR019999">
    <property type="entry name" value="Anth_synth_I-like"/>
</dbReference>
<dbReference type="SUPFAM" id="SSF56322">
    <property type="entry name" value="ADC synthase"/>
    <property type="match status" value="1"/>
</dbReference>
<keyword evidence="4" id="KW-1185">Reference proteome</keyword>
<gene>
    <name evidence="3" type="ORF">HQN79_04755</name>
</gene>
<dbReference type="PANTHER" id="PTHR11236">
    <property type="entry name" value="AMINOBENZOATE/ANTHRANILATE SYNTHASE"/>
    <property type="match status" value="1"/>
</dbReference>
<dbReference type="GO" id="GO:0000162">
    <property type="term" value="P:L-tryptophan biosynthetic process"/>
    <property type="evidence" value="ECO:0007669"/>
    <property type="project" value="TreeGrafter"/>
</dbReference>
<dbReference type="Gene3D" id="3.60.120.10">
    <property type="entry name" value="Anthranilate synthase"/>
    <property type="match status" value="1"/>
</dbReference>
<dbReference type="PRINTS" id="PR00095">
    <property type="entry name" value="ANTSNTHASEI"/>
</dbReference>